<accession>A0A9P1JXZ7</accession>
<reference evidence="1 2" key="1">
    <citation type="journal article" date="2011" name="PLoS Genet.">
        <title>Azospirillum genomes reveal transition of bacteria from aquatic to terrestrial environments.</title>
        <authorList>
            <person name="Wisniewski-Dye F."/>
            <person name="Borziak K."/>
            <person name="Khalsa-Moyers G."/>
            <person name="Alexandre G."/>
            <person name="Sukharnikov L.O."/>
            <person name="Wuichet K."/>
            <person name="Hurst G.B."/>
            <person name="McDonald W.H."/>
            <person name="Robertson J.S."/>
            <person name="Barbe V."/>
            <person name="Calteau A."/>
            <person name="Rouy Z."/>
            <person name="Mangenot S."/>
            <person name="Prigent-Combaret C."/>
            <person name="Normand P."/>
            <person name="Boyer M."/>
            <person name="Siguier P."/>
            <person name="Dessaux Y."/>
            <person name="Elmerich C."/>
            <person name="Condemine G."/>
            <person name="Krishnen G."/>
            <person name="Kennedy I."/>
            <person name="Paterson A.H."/>
            <person name="Gonzalez V."/>
            <person name="Mavingui P."/>
            <person name="Zhulin I.B."/>
        </authorList>
    </citation>
    <scope>NUCLEOTIDE SEQUENCE [LARGE SCALE GENOMIC DNA]</scope>
    <source>
        <strain evidence="1 2">Sp245</strain>
    </source>
</reference>
<dbReference type="KEGG" id="abs:AZOBR_p270171"/>
<dbReference type="Proteomes" id="UP000007319">
    <property type="component" value="Plasmid AZOBR_p2"/>
</dbReference>
<dbReference type="AlphaFoldDB" id="A0A9P1JXZ7"/>
<dbReference type="RefSeq" id="WP_014242309.1">
    <property type="nucleotide sequence ID" value="NC_016618.1"/>
</dbReference>
<dbReference type="EMBL" id="HE577329">
    <property type="protein sequence ID" value="CCD01975.1"/>
    <property type="molecule type" value="Genomic_DNA"/>
</dbReference>
<geneLocation type="plasmid" evidence="1 2">
    <name>AZOBR_p2</name>
</geneLocation>
<keyword evidence="1" id="KW-0614">Plasmid</keyword>
<proteinExistence type="predicted"/>
<sequence length="218" mass="23959">MLTNGSVPDVHRVLRERNALVVHFSGTPKGIGFTIGFPDDLRESIANAATYALACSVVKPGDCFIDFPPPHRRHATGSIGIILDLMKPQSLMAVCETDAGSNAARQHRPLTIQDCVDSIDKRSDSNTFAYNEWNVTDYVVRGLFVADPIQYYGFMTPTLPNGSPVPYSGPTPAPIDSTVNDLHQIFPQQRIYGFEGDGIVEYHPRGVTVPVSHSEIYR</sequence>
<evidence type="ECO:0000313" key="1">
    <source>
        <dbReference type="EMBL" id="CCD01975.1"/>
    </source>
</evidence>
<evidence type="ECO:0000313" key="2">
    <source>
        <dbReference type="Proteomes" id="UP000007319"/>
    </source>
</evidence>
<organism evidence="1 2">
    <name type="scientific">Azospirillum baldaniorum</name>
    <dbReference type="NCBI Taxonomy" id="1064539"/>
    <lineage>
        <taxon>Bacteria</taxon>
        <taxon>Pseudomonadati</taxon>
        <taxon>Pseudomonadota</taxon>
        <taxon>Alphaproteobacteria</taxon>
        <taxon>Rhodospirillales</taxon>
        <taxon>Azospirillaceae</taxon>
        <taxon>Azospirillum</taxon>
    </lineage>
</organism>
<gene>
    <name evidence="1" type="ORF">AZOBR_p270171</name>
</gene>
<protein>
    <submittedName>
        <fullName evidence="1">Uncharacterized protein</fullName>
    </submittedName>
</protein>
<name>A0A9P1JXZ7_9PROT</name>
<keyword evidence="2" id="KW-1185">Reference proteome</keyword>